<sequence>MATLIIGNVNYHNHRLVDEIAGGAGYKGAARLVDECTRKITLLAPSGISAIDAKERAEVAAMIGEYLLAGFEVSIQH</sequence>
<keyword evidence="2" id="KW-1185">Reference proteome</keyword>
<dbReference type="KEGG" id="vg:29057851"/>
<dbReference type="EMBL" id="KR052143">
    <property type="protein sequence ID" value="ALA11990.1"/>
    <property type="molecule type" value="Genomic_DNA"/>
</dbReference>
<evidence type="ECO:0000313" key="2">
    <source>
        <dbReference type="Proteomes" id="UP000202445"/>
    </source>
</evidence>
<dbReference type="RefSeq" id="YP_009287306.1">
    <property type="nucleotide sequence ID" value="NC_031073.1"/>
</dbReference>
<protein>
    <submittedName>
        <fullName evidence="1">Uncharacterized protein</fullName>
    </submittedName>
</protein>
<reference evidence="1 2" key="1">
    <citation type="submission" date="2015-04" db="EMBL/GenBank/DDBJ databases">
        <title>Analysis of the newly isolated bacteriophage vB-PaeM_MAG1 which is able to infect clinical Pseudomonas aeruginosa isolates.</title>
        <authorList>
            <person name="Kwiatek M."/>
            <person name="Parasion S."/>
            <person name="Miziak L."/>
            <person name="Gryko R."/>
            <person name="Lobocka M.B."/>
        </authorList>
    </citation>
    <scope>NUCLEOTIDE SEQUENCE [LARGE SCALE GENOMIC DNA]</scope>
</reference>
<dbReference type="OrthoDB" id="34461at10239"/>
<name>A0A172CL07_9CAUD</name>
<evidence type="ECO:0000313" key="1">
    <source>
        <dbReference type="EMBL" id="ALA11990.1"/>
    </source>
</evidence>
<accession>A0A172CL07</accession>
<organism evidence="1 2">
    <name type="scientific">Pseudomonas phage vB_PaeM_MAG1</name>
    <dbReference type="NCBI Taxonomy" id="1639815"/>
    <lineage>
        <taxon>Viruses</taxon>
        <taxon>Duplodnaviria</taxon>
        <taxon>Heunggongvirae</taxon>
        <taxon>Uroviricota</taxon>
        <taxon>Caudoviricetes</taxon>
        <taxon>Vandenendeviridae</taxon>
        <taxon>Skurskavirinae</taxon>
        <taxon>Pakpunavirus</taxon>
        <taxon>Pakpunavirus MAG1</taxon>
    </lineage>
</organism>
<dbReference type="GeneID" id="29057851"/>
<dbReference type="Proteomes" id="UP000202445">
    <property type="component" value="Segment"/>
</dbReference>
<proteinExistence type="predicted"/>
<gene>
    <name evidence="1" type="ORF">vB_PaeM_MAG1_010</name>
</gene>